<dbReference type="EMBL" id="JADFTS010000002">
    <property type="protein sequence ID" value="KAF9618974.1"/>
    <property type="molecule type" value="Genomic_DNA"/>
</dbReference>
<evidence type="ECO:0000313" key="1">
    <source>
        <dbReference type="EMBL" id="KAF9618974.1"/>
    </source>
</evidence>
<proteinExistence type="predicted"/>
<gene>
    <name evidence="1" type="ORF">IFM89_002969</name>
</gene>
<comment type="caution">
    <text evidence="1">The sequence shown here is derived from an EMBL/GenBank/DDBJ whole genome shotgun (WGS) entry which is preliminary data.</text>
</comment>
<dbReference type="Proteomes" id="UP000631114">
    <property type="component" value="Unassembled WGS sequence"/>
</dbReference>
<sequence length="76" mass="8692">MPLLPAFRHLIFNFTSKQPKKPSHLILFFLNPKPFSQLFNHSPSSKLLFTPKDEATPISKSEKIGFQPIKEVPTES</sequence>
<organism evidence="1 2">
    <name type="scientific">Coptis chinensis</name>
    <dbReference type="NCBI Taxonomy" id="261450"/>
    <lineage>
        <taxon>Eukaryota</taxon>
        <taxon>Viridiplantae</taxon>
        <taxon>Streptophyta</taxon>
        <taxon>Embryophyta</taxon>
        <taxon>Tracheophyta</taxon>
        <taxon>Spermatophyta</taxon>
        <taxon>Magnoliopsida</taxon>
        <taxon>Ranunculales</taxon>
        <taxon>Ranunculaceae</taxon>
        <taxon>Coptidoideae</taxon>
        <taxon>Coptis</taxon>
    </lineage>
</organism>
<reference evidence="1 2" key="1">
    <citation type="submission" date="2020-10" db="EMBL/GenBank/DDBJ databases">
        <title>The Coptis chinensis genome and diversification of protoberbering-type alkaloids.</title>
        <authorList>
            <person name="Wang B."/>
            <person name="Shu S."/>
            <person name="Song C."/>
            <person name="Liu Y."/>
        </authorList>
    </citation>
    <scope>NUCLEOTIDE SEQUENCE [LARGE SCALE GENOMIC DNA]</scope>
    <source>
        <strain evidence="1">HL-2020</strain>
        <tissue evidence="1">Leaf</tissue>
    </source>
</reference>
<keyword evidence="2" id="KW-1185">Reference proteome</keyword>
<accession>A0A835IKQ1</accession>
<name>A0A835IKQ1_9MAGN</name>
<protein>
    <submittedName>
        <fullName evidence="1">Uncharacterized protein</fullName>
    </submittedName>
</protein>
<dbReference type="AlphaFoldDB" id="A0A835IKQ1"/>
<evidence type="ECO:0000313" key="2">
    <source>
        <dbReference type="Proteomes" id="UP000631114"/>
    </source>
</evidence>